<proteinExistence type="predicted"/>
<feature type="region of interest" description="Disordered" evidence="1">
    <location>
        <begin position="38"/>
        <end position="60"/>
    </location>
</feature>
<dbReference type="EMBL" id="BLXT01008394">
    <property type="protein sequence ID" value="GFO48470.1"/>
    <property type="molecule type" value="Genomic_DNA"/>
</dbReference>
<evidence type="ECO:0000256" key="1">
    <source>
        <dbReference type="SAM" id="MobiDB-lite"/>
    </source>
</evidence>
<gene>
    <name evidence="2" type="ORF">PoB_007497500</name>
</gene>
<dbReference type="Proteomes" id="UP000735302">
    <property type="component" value="Unassembled WGS sequence"/>
</dbReference>
<evidence type="ECO:0000313" key="3">
    <source>
        <dbReference type="Proteomes" id="UP000735302"/>
    </source>
</evidence>
<accession>A0AAV4DWS4</accession>
<dbReference type="AlphaFoldDB" id="A0AAV4DWS4"/>
<keyword evidence="3" id="KW-1185">Reference proteome</keyword>
<sequence>MQIKHSLTSHGHTSRHYPDPLCLVPHLTLDYNGTRSKSEQQAWLPNTSSQHQPRTQQQSGCGLARLRLGPGLVLGARSWRLVDHGAPVMVPVLVCLASWGWGEGV</sequence>
<protein>
    <submittedName>
        <fullName evidence="2">Uncharacterized protein</fullName>
    </submittedName>
</protein>
<comment type="caution">
    <text evidence="2">The sequence shown here is derived from an EMBL/GenBank/DDBJ whole genome shotgun (WGS) entry which is preliminary data.</text>
</comment>
<reference evidence="2 3" key="1">
    <citation type="journal article" date="2021" name="Elife">
        <title>Chloroplast acquisition without the gene transfer in kleptoplastic sea slugs, Plakobranchus ocellatus.</title>
        <authorList>
            <person name="Maeda T."/>
            <person name="Takahashi S."/>
            <person name="Yoshida T."/>
            <person name="Shimamura S."/>
            <person name="Takaki Y."/>
            <person name="Nagai Y."/>
            <person name="Toyoda A."/>
            <person name="Suzuki Y."/>
            <person name="Arimoto A."/>
            <person name="Ishii H."/>
            <person name="Satoh N."/>
            <person name="Nishiyama T."/>
            <person name="Hasebe M."/>
            <person name="Maruyama T."/>
            <person name="Minagawa J."/>
            <person name="Obokata J."/>
            <person name="Shigenobu S."/>
        </authorList>
    </citation>
    <scope>NUCLEOTIDE SEQUENCE [LARGE SCALE GENOMIC DNA]</scope>
</reference>
<organism evidence="2 3">
    <name type="scientific">Plakobranchus ocellatus</name>
    <dbReference type="NCBI Taxonomy" id="259542"/>
    <lineage>
        <taxon>Eukaryota</taxon>
        <taxon>Metazoa</taxon>
        <taxon>Spiralia</taxon>
        <taxon>Lophotrochozoa</taxon>
        <taxon>Mollusca</taxon>
        <taxon>Gastropoda</taxon>
        <taxon>Heterobranchia</taxon>
        <taxon>Euthyneura</taxon>
        <taxon>Panpulmonata</taxon>
        <taxon>Sacoglossa</taxon>
        <taxon>Placobranchoidea</taxon>
        <taxon>Plakobranchidae</taxon>
        <taxon>Plakobranchus</taxon>
    </lineage>
</organism>
<evidence type="ECO:0000313" key="2">
    <source>
        <dbReference type="EMBL" id="GFO48470.1"/>
    </source>
</evidence>
<name>A0AAV4DWS4_9GAST</name>